<dbReference type="AlphaFoldDB" id="A0A1L2JT56"/>
<dbReference type="InterPro" id="IPR053708">
    <property type="entry name" value="Ribosomal_LSU_eL42"/>
</dbReference>
<comment type="function">
    <text evidence="4">Binds to the 23S rRNA.</text>
</comment>
<dbReference type="EMBL" id="KX764924">
    <property type="protein sequence ID" value="AOZ56011.1"/>
    <property type="molecule type" value="Genomic_DNA"/>
</dbReference>
<name>A0A1L2JT56_9CREN</name>
<comment type="subunit">
    <text evidence="4">Part of the 50S ribosomal subunit.</text>
</comment>
<dbReference type="Pfam" id="PF00935">
    <property type="entry name" value="Ribosomal_L44"/>
    <property type="match status" value="1"/>
</dbReference>
<dbReference type="GO" id="GO:0008270">
    <property type="term" value="F:zinc ion binding"/>
    <property type="evidence" value="ECO:0007669"/>
    <property type="project" value="UniProtKB-UniRule"/>
</dbReference>
<sequence length="92" mass="10736">MKAPTALRVYCRRCNKHTEHTVKKPSKGKPRNMSWGQRQLERKRRGYGGEPRGRLRRKAKTTKKGVLLLVCKVCGMKKTRVVGRVTRLEFKE</sequence>
<keyword evidence="4" id="KW-0862">Zinc</keyword>
<keyword evidence="4" id="KW-0694">RNA-binding</keyword>
<dbReference type="GO" id="GO:0006412">
    <property type="term" value="P:translation"/>
    <property type="evidence" value="ECO:0007669"/>
    <property type="project" value="UniProtKB-UniRule"/>
</dbReference>
<dbReference type="GO" id="GO:0003735">
    <property type="term" value="F:structural constituent of ribosome"/>
    <property type="evidence" value="ECO:0007669"/>
    <property type="project" value="InterPro"/>
</dbReference>
<dbReference type="NCBIfam" id="NF004425">
    <property type="entry name" value="PRK05767.1"/>
    <property type="match status" value="1"/>
</dbReference>
<dbReference type="InterPro" id="IPR011332">
    <property type="entry name" value="Ribosomal_zn-bd"/>
</dbReference>
<feature type="binding site" evidence="4">
    <location>
        <position position="14"/>
    </location>
    <ligand>
        <name>Zn(2+)</name>
        <dbReference type="ChEBI" id="CHEBI:29105"/>
    </ligand>
</feature>
<comment type="cofactor">
    <cofactor evidence="4">
        <name>Zn(2+)</name>
        <dbReference type="ChEBI" id="CHEBI:29105"/>
    </cofactor>
    <text evidence="4">Binds 1 zinc ion per subunit.</text>
</comment>
<gene>
    <name evidence="4" type="primary">rpl44e</name>
</gene>
<accession>A0A1L2JT56</accession>
<dbReference type="Gene3D" id="3.10.450.80">
    <property type="match status" value="1"/>
</dbReference>
<dbReference type="GO" id="GO:0070180">
    <property type="term" value="F:large ribosomal subunit rRNA binding"/>
    <property type="evidence" value="ECO:0007669"/>
    <property type="project" value="UniProtKB-UniRule"/>
</dbReference>
<feature type="binding site" evidence="4">
    <location>
        <position position="71"/>
    </location>
    <ligand>
        <name>Zn(2+)</name>
        <dbReference type="ChEBI" id="CHEBI:29105"/>
    </ligand>
</feature>
<dbReference type="PANTHER" id="PTHR10369">
    <property type="entry name" value="60S RIBOSOMAL PROTEIN L36A/L44"/>
    <property type="match status" value="1"/>
</dbReference>
<feature type="zinc finger region" description="C4-type" evidence="4">
    <location>
        <begin position="11"/>
        <end position="74"/>
    </location>
</feature>
<evidence type="ECO:0000313" key="6">
    <source>
        <dbReference type="EMBL" id="AOZ56011.1"/>
    </source>
</evidence>
<dbReference type="SUPFAM" id="SSF57829">
    <property type="entry name" value="Zn-binding ribosomal proteins"/>
    <property type="match status" value="1"/>
</dbReference>
<organism evidence="6">
    <name type="scientific">uncultured korarchaeote</name>
    <dbReference type="NCBI Taxonomy" id="161241"/>
    <lineage>
        <taxon>Archaea</taxon>
        <taxon>Thermoproteota</taxon>
        <taxon>environmental samples</taxon>
    </lineage>
</organism>
<keyword evidence="4" id="KW-0479">Metal-binding</keyword>
<evidence type="ECO:0000256" key="3">
    <source>
        <dbReference type="ARBA" id="ARBA00023274"/>
    </source>
</evidence>
<feature type="binding site" evidence="4">
    <location>
        <position position="74"/>
    </location>
    <ligand>
        <name>Zn(2+)</name>
        <dbReference type="ChEBI" id="CHEBI:29105"/>
    </ligand>
</feature>
<keyword evidence="2 4" id="KW-0689">Ribosomal protein</keyword>
<keyword evidence="4" id="KW-0863">Zinc-finger</keyword>
<evidence type="ECO:0000256" key="1">
    <source>
        <dbReference type="ARBA" id="ARBA00009364"/>
    </source>
</evidence>
<proteinExistence type="inferred from homology"/>
<dbReference type="GO" id="GO:0005840">
    <property type="term" value="C:ribosome"/>
    <property type="evidence" value="ECO:0007669"/>
    <property type="project" value="UniProtKB-KW"/>
</dbReference>
<dbReference type="HAMAP" id="MF_01476">
    <property type="entry name" value="Ribosomal_L44e"/>
    <property type="match status" value="1"/>
</dbReference>
<dbReference type="FunFam" id="3.10.450.80:FF:000001">
    <property type="entry name" value="60S ribosomal protein L44"/>
    <property type="match status" value="1"/>
</dbReference>
<keyword evidence="4" id="KW-0699">rRNA-binding</keyword>
<feature type="region of interest" description="Disordered" evidence="5">
    <location>
        <begin position="18"/>
        <end position="59"/>
    </location>
</feature>
<evidence type="ECO:0000256" key="5">
    <source>
        <dbReference type="SAM" id="MobiDB-lite"/>
    </source>
</evidence>
<feature type="binding site" evidence="4">
    <location>
        <position position="11"/>
    </location>
    <ligand>
        <name>Zn(2+)</name>
        <dbReference type="ChEBI" id="CHEBI:29105"/>
    </ligand>
</feature>
<dbReference type="GO" id="GO:1990904">
    <property type="term" value="C:ribonucleoprotein complex"/>
    <property type="evidence" value="ECO:0007669"/>
    <property type="project" value="UniProtKB-KW"/>
</dbReference>
<keyword evidence="3 4" id="KW-0687">Ribonucleoprotein</keyword>
<evidence type="ECO:0000256" key="2">
    <source>
        <dbReference type="ARBA" id="ARBA00022980"/>
    </source>
</evidence>
<reference evidence="6" key="1">
    <citation type="journal article" date="2017" name="Nature">
        <title>Metagenomic exploration of ASGARD archaea illuminates the origin of cellular complexity in eukaryotes.</title>
        <authorList>
            <person name="Zaremba-Niedzwiedzka K."/>
            <person name="Caceres E.F."/>
            <person name="Saw J.H.W."/>
            <person name="Backstrom D."/>
            <person name="Juzokaite L."/>
            <person name="Vancaester E."/>
            <person name="Seitz K.W."/>
            <person name="Anantharaman K."/>
            <person name="Starnawski P."/>
            <person name="Kjeldsen K.U."/>
            <person name="Stott M.B."/>
            <person name="Nunoura T."/>
            <person name="Banfield J.F."/>
            <person name="Schramm A."/>
            <person name="Baker B.J."/>
            <person name="Spang A."/>
            <person name="Ettema T.J.G."/>
        </authorList>
    </citation>
    <scope>NUCLEOTIDE SEQUENCE</scope>
    <source>
        <strain evidence="6">TIV_3</strain>
    </source>
</reference>
<evidence type="ECO:0000256" key="4">
    <source>
        <dbReference type="HAMAP-Rule" id="MF_01476"/>
    </source>
</evidence>
<comment type="similarity">
    <text evidence="1 4">Belongs to the eukaryotic ribosomal protein eL42 family.</text>
</comment>
<protein>
    <recommendedName>
        <fullName evidence="4">Large ribosomal subunit protein eL42</fullName>
    </recommendedName>
</protein>
<dbReference type="InterPro" id="IPR000552">
    <property type="entry name" value="Ribosomal_eL44"/>
</dbReference>